<protein>
    <submittedName>
        <fullName evidence="1">Uncharacterized protein</fullName>
    </submittedName>
</protein>
<sequence length="172" mass="19906">MSLSSLSSLVESHDYDRQEEILLRRKSTKRRTTVPSMILLQPSMSPELPRQNVQRDNYQQEPLLRRLSSRLITRNYSTCSSNSTASAECSRAVRMRQAQESKRSLRMFDTSSDFQRLEVFSHVHQHTSSNTIEARYKSVVLQAMSDTEKMLWLSLLKPLVDSVITNGHPIYK</sequence>
<dbReference type="Proteomes" id="UP001626550">
    <property type="component" value="Unassembled WGS sequence"/>
</dbReference>
<evidence type="ECO:0000313" key="2">
    <source>
        <dbReference type="Proteomes" id="UP001626550"/>
    </source>
</evidence>
<comment type="caution">
    <text evidence="1">The sequence shown here is derived from an EMBL/GenBank/DDBJ whole genome shotgun (WGS) entry which is preliminary data.</text>
</comment>
<keyword evidence="2" id="KW-1185">Reference proteome</keyword>
<proteinExistence type="predicted"/>
<accession>A0ABD2PJA7</accession>
<dbReference type="EMBL" id="JBJKFK010008784">
    <property type="protein sequence ID" value="KAL3306978.1"/>
    <property type="molecule type" value="Genomic_DNA"/>
</dbReference>
<dbReference type="AlphaFoldDB" id="A0ABD2PJA7"/>
<name>A0ABD2PJA7_9PLAT</name>
<evidence type="ECO:0000313" key="1">
    <source>
        <dbReference type="EMBL" id="KAL3306978.1"/>
    </source>
</evidence>
<reference evidence="1 2" key="1">
    <citation type="submission" date="2024-11" db="EMBL/GenBank/DDBJ databases">
        <title>Adaptive evolution of stress response genes in parasites aligns with host niche diversity.</title>
        <authorList>
            <person name="Hahn C."/>
            <person name="Resl P."/>
        </authorList>
    </citation>
    <scope>NUCLEOTIDE SEQUENCE [LARGE SCALE GENOMIC DNA]</scope>
    <source>
        <strain evidence="1">EGGRZ-B1_66</strain>
        <tissue evidence="1">Body</tissue>
    </source>
</reference>
<organism evidence="1 2">
    <name type="scientific">Cichlidogyrus casuarinus</name>
    <dbReference type="NCBI Taxonomy" id="1844966"/>
    <lineage>
        <taxon>Eukaryota</taxon>
        <taxon>Metazoa</taxon>
        <taxon>Spiralia</taxon>
        <taxon>Lophotrochozoa</taxon>
        <taxon>Platyhelminthes</taxon>
        <taxon>Monogenea</taxon>
        <taxon>Monopisthocotylea</taxon>
        <taxon>Dactylogyridea</taxon>
        <taxon>Ancyrocephalidae</taxon>
        <taxon>Cichlidogyrus</taxon>
    </lineage>
</organism>
<gene>
    <name evidence="1" type="ORF">Ciccas_014522</name>
</gene>